<dbReference type="EMBL" id="JAUCFG010000004">
    <property type="protein sequence ID" value="MDM5441923.1"/>
    <property type="molecule type" value="Genomic_DNA"/>
</dbReference>
<proteinExistence type="predicted"/>
<organism evidence="2 3">
    <name type="scientific">Bacillus hominis</name>
    <dbReference type="NCBI Taxonomy" id="2817478"/>
    <lineage>
        <taxon>Bacteria</taxon>
        <taxon>Bacillati</taxon>
        <taxon>Bacillota</taxon>
        <taxon>Bacilli</taxon>
        <taxon>Bacillales</taxon>
        <taxon>Bacillaceae</taxon>
        <taxon>Bacillus</taxon>
        <taxon>Bacillus cereus group</taxon>
    </lineage>
</organism>
<keyword evidence="1" id="KW-0732">Signal</keyword>
<sequence length="105" mass="11990">MFKKSVLSLLVLVSFVIGGNSIRADESYYVNNGICKDIEKNVEENKYVKSCFKVFPVSPLGSSLKIPNDFLYDDGIYKGILYLTHKEYSKHSVVSYYEGVLNKYK</sequence>
<feature type="chain" id="PRO_5047413422" evidence="1">
    <location>
        <begin position="25"/>
        <end position="105"/>
    </location>
</feature>
<accession>A0ABT7RG45</accession>
<evidence type="ECO:0000313" key="2">
    <source>
        <dbReference type="EMBL" id="MDM5441923.1"/>
    </source>
</evidence>
<dbReference type="Proteomes" id="UP001224139">
    <property type="component" value="Unassembled WGS sequence"/>
</dbReference>
<gene>
    <name evidence="2" type="ORF">QUG02_28400</name>
</gene>
<name>A0ABT7RG45_9BACI</name>
<comment type="caution">
    <text evidence="2">The sequence shown here is derived from an EMBL/GenBank/DDBJ whole genome shotgun (WGS) entry which is preliminary data.</text>
</comment>
<protein>
    <submittedName>
        <fullName evidence="2">Uncharacterized protein</fullName>
    </submittedName>
</protein>
<keyword evidence="3" id="KW-1185">Reference proteome</keyword>
<evidence type="ECO:0000313" key="3">
    <source>
        <dbReference type="Proteomes" id="UP001224139"/>
    </source>
</evidence>
<dbReference type="RefSeq" id="WP_070179052.1">
    <property type="nucleotide sequence ID" value="NZ_JAUCFG010000004.1"/>
</dbReference>
<reference evidence="2 3" key="1">
    <citation type="submission" date="2023-06" db="EMBL/GenBank/DDBJ databases">
        <title>Comparative genomics of Bacillaceae isolates and their secondary metabolite potential.</title>
        <authorList>
            <person name="Song L."/>
            <person name="Nielsen L.J."/>
            <person name="Mohite O."/>
            <person name="Xu X."/>
            <person name="Weber T."/>
            <person name="Kovacs A.T."/>
        </authorList>
    </citation>
    <scope>NUCLEOTIDE SEQUENCE [LARGE SCALE GENOMIC DNA]</scope>
    <source>
        <strain evidence="2 3">DX2.1</strain>
    </source>
</reference>
<evidence type="ECO:0000256" key="1">
    <source>
        <dbReference type="SAM" id="SignalP"/>
    </source>
</evidence>
<feature type="signal peptide" evidence="1">
    <location>
        <begin position="1"/>
        <end position="24"/>
    </location>
</feature>